<dbReference type="PANTHER" id="PTHR43415:SF3">
    <property type="entry name" value="GNAT-FAMILY ACETYLTRANSFERASE"/>
    <property type="match status" value="1"/>
</dbReference>
<dbReference type="Proteomes" id="UP000238045">
    <property type="component" value="Unassembled WGS sequence"/>
</dbReference>
<name>A0A2S9EU70_9PSED</name>
<protein>
    <submittedName>
        <fullName evidence="2">N-acetyltransferase</fullName>
    </submittedName>
</protein>
<feature type="domain" description="N-acetyltransferase" evidence="1">
    <location>
        <begin position="8"/>
        <end position="142"/>
    </location>
</feature>
<dbReference type="PANTHER" id="PTHR43415">
    <property type="entry name" value="SPERMIDINE N(1)-ACETYLTRANSFERASE"/>
    <property type="match status" value="1"/>
</dbReference>
<dbReference type="AlphaFoldDB" id="A0A2S9EU70"/>
<dbReference type="RefSeq" id="WP_105696819.1">
    <property type="nucleotide sequence ID" value="NZ_CP159260.1"/>
</dbReference>
<dbReference type="Pfam" id="PF13302">
    <property type="entry name" value="Acetyltransf_3"/>
    <property type="match status" value="1"/>
</dbReference>
<dbReference type="EMBL" id="PCQL01000009">
    <property type="protein sequence ID" value="PRC19415.1"/>
    <property type="molecule type" value="Genomic_DNA"/>
</dbReference>
<dbReference type="SUPFAM" id="SSF55729">
    <property type="entry name" value="Acyl-CoA N-acyltransferases (Nat)"/>
    <property type="match status" value="1"/>
</dbReference>
<keyword evidence="2" id="KW-0808">Transferase</keyword>
<dbReference type="Gene3D" id="3.40.630.30">
    <property type="match status" value="1"/>
</dbReference>
<dbReference type="InterPro" id="IPR000182">
    <property type="entry name" value="GNAT_dom"/>
</dbReference>
<reference evidence="2 3" key="1">
    <citation type="submission" date="2017-09" db="EMBL/GenBank/DDBJ databases">
        <title>Genomic, metabolic, and phenotypic characteristics of bacterial isolates from the natural microbiome of the model nematode Caenorhabditis elegans.</title>
        <authorList>
            <person name="Zimmermann J."/>
            <person name="Obeng N."/>
            <person name="Yang W."/>
            <person name="Obeng O."/>
            <person name="Kissoyan K."/>
            <person name="Pees B."/>
            <person name="Dirksen P."/>
            <person name="Hoppner M."/>
            <person name="Franke A."/>
            <person name="Rosenstiel P."/>
            <person name="Leippe M."/>
            <person name="Dierking K."/>
            <person name="Kaleta C."/>
            <person name="Schulenburg H."/>
        </authorList>
    </citation>
    <scope>NUCLEOTIDE SEQUENCE [LARGE SCALE GENOMIC DNA]</scope>
    <source>
        <strain evidence="2 3">MYb117</strain>
    </source>
</reference>
<organism evidence="2 3">
    <name type="scientific">Pseudomonas poae</name>
    <dbReference type="NCBI Taxonomy" id="200451"/>
    <lineage>
        <taxon>Bacteria</taxon>
        <taxon>Pseudomonadati</taxon>
        <taxon>Pseudomonadota</taxon>
        <taxon>Gammaproteobacteria</taxon>
        <taxon>Pseudomonadales</taxon>
        <taxon>Pseudomonadaceae</taxon>
        <taxon>Pseudomonas</taxon>
    </lineage>
</organism>
<dbReference type="InterPro" id="IPR016181">
    <property type="entry name" value="Acyl_CoA_acyltransferase"/>
</dbReference>
<proteinExistence type="predicted"/>
<comment type="caution">
    <text evidence="2">The sequence shown here is derived from an EMBL/GenBank/DDBJ whole genome shotgun (WGS) entry which is preliminary data.</text>
</comment>
<evidence type="ECO:0000259" key="1">
    <source>
        <dbReference type="Pfam" id="PF13302"/>
    </source>
</evidence>
<evidence type="ECO:0000313" key="3">
    <source>
        <dbReference type="Proteomes" id="UP000238045"/>
    </source>
</evidence>
<dbReference type="GO" id="GO:0016747">
    <property type="term" value="F:acyltransferase activity, transferring groups other than amino-acyl groups"/>
    <property type="evidence" value="ECO:0007669"/>
    <property type="project" value="InterPro"/>
</dbReference>
<accession>A0A2S9EU70</accession>
<gene>
    <name evidence="2" type="ORF">CQZ99_11615</name>
</gene>
<keyword evidence="3" id="KW-1185">Reference proteome</keyword>
<evidence type="ECO:0000313" key="2">
    <source>
        <dbReference type="EMBL" id="PRC19415.1"/>
    </source>
</evidence>
<sequence length="172" mass="20278">MLLISKTVRLRLVEESDAEFIFGLRIGEKYNKYLSAVVDDVDTQINWIRRYKEDEANRQQFYFIIERLDGERCGTVRVYDFVGSSFSWGSWILNEQKTRNAAIESAFLVYTFGFEQLGFDQCHFEVRKGNDRVISFHEKMGATKTHETEHEFYFEITKESVNSAREKLQGKL</sequence>